<name>A0A7W9E5W0_9MICO</name>
<protein>
    <submittedName>
        <fullName evidence="1">Uncharacterized protein</fullName>
    </submittedName>
</protein>
<sequence length="108" mass="12226">MGINRRDSGLTQQFDQISADKYEPVEPPQLDANSPTPISLTWEERGGAGEPITMATEPISVLAWVRYPKISTHVDGHALAWTRRAVYVEWQSRGVHRLWVWASAVDRL</sequence>
<dbReference type="Proteomes" id="UP000561726">
    <property type="component" value="Unassembled WGS sequence"/>
</dbReference>
<proteinExistence type="predicted"/>
<dbReference type="RefSeq" id="WP_052542585.1">
    <property type="nucleotide sequence ID" value="NZ_JACHBQ010000002.1"/>
</dbReference>
<evidence type="ECO:0000313" key="1">
    <source>
        <dbReference type="EMBL" id="MBB5643641.1"/>
    </source>
</evidence>
<accession>A0A7W9E5W0</accession>
<dbReference type="OrthoDB" id="4943146at2"/>
<organism evidence="1 2">
    <name type="scientific">Cryobacterium roopkundense</name>
    <dbReference type="NCBI Taxonomy" id="1001240"/>
    <lineage>
        <taxon>Bacteria</taxon>
        <taxon>Bacillati</taxon>
        <taxon>Actinomycetota</taxon>
        <taxon>Actinomycetes</taxon>
        <taxon>Micrococcales</taxon>
        <taxon>Microbacteriaceae</taxon>
        <taxon>Cryobacterium</taxon>
    </lineage>
</organism>
<dbReference type="EMBL" id="JACHBQ010000002">
    <property type="protein sequence ID" value="MBB5643641.1"/>
    <property type="molecule type" value="Genomic_DNA"/>
</dbReference>
<reference evidence="1 2" key="1">
    <citation type="submission" date="2020-08" db="EMBL/GenBank/DDBJ databases">
        <title>Sequencing the genomes of 1000 actinobacteria strains.</title>
        <authorList>
            <person name="Klenk H.-P."/>
        </authorList>
    </citation>
    <scope>NUCLEOTIDE SEQUENCE [LARGE SCALE GENOMIC DNA]</scope>
    <source>
        <strain evidence="1 2">DSM 21065</strain>
    </source>
</reference>
<comment type="caution">
    <text evidence="1">The sequence shown here is derived from an EMBL/GenBank/DDBJ whole genome shotgun (WGS) entry which is preliminary data.</text>
</comment>
<gene>
    <name evidence="1" type="ORF">BJ997_004252</name>
</gene>
<evidence type="ECO:0000313" key="2">
    <source>
        <dbReference type="Proteomes" id="UP000561726"/>
    </source>
</evidence>
<dbReference type="AlphaFoldDB" id="A0A7W9E5W0"/>